<dbReference type="EC" id="1.6.2.4" evidence="2"/>
<dbReference type="PRINTS" id="PR00371">
    <property type="entry name" value="FPNCR"/>
</dbReference>
<dbReference type="EMBL" id="CAAALY010285395">
    <property type="protein sequence ID" value="VEL43806.1"/>
    <property type="molecule type" value="Genomic_DNA"/>
</dbReference>
<evidence type="ECO:0000313" key="4">
    <source>
        <dbReference type="Proteomes" id="UP000784294"/>
    </source>
</evidence>
<dbReference type="InterPro" id="IPR001709">
    <property type="entry name" value="Flavoprot_Pyr_Nucl_cyt_Rdtase"/>
</dbReference>
<dbReference type="Gene3D" id="3.40.50.80">
    <property type="entry name" value="Nucleotide-binding domain of ferredoxin-NADP reductase (FNR) module"/>
    <property type="match status" value="1"/>
</dbReference>
<keyword evidence="1" id="KW-0285">Flavoprotein</keyword>
<dbReference type="GO" id="GO:0003958">
    <property type="term" value="F:NADPH-hemoprotein reductase activity"/>
    <property type="evidence" value="ECO:0007669"/>
    <property type="project" value="UniProtKB-EC"/>
</dbReference>
<dbReference type="SUPFAM" id="SSF52343">
    <property type="entry name" value="Ferredoxin reductase-like, C-terminal NADP-linked domain"/>
    <property type="match status" value="1"/>
</dbReference>
<dbReference type="PANTHER" id="PTHR19384">
    <property type="entry name" value="NITRIC OXIDE SYNTHASE-RELATED"/>
    <property type="match status" value="1"/>
</dbReference>
<comment type="caution">
    <text evidence="3">The sequence shown here is derived from an EMBL/GenBank/DDBJ whole genome shotgun (WGS) entry which is preliminary data.</text>
</comment>
<evidence type="ECO:0000256" key="2">
    <source>
        <dbReference type="ARBA" id="ARBA00023797"/>
    </source>
</evidence>
<dbReference type="InterPro" id="IPR039261">
    <property type="entry name" value="FNR_nucleotide-bd"/>
</dbReference>
<evidence type="ECO:0000256" key="1">
    <source>
        <dbReference type="ARBA" id="ARBA00022630"/>
    </source>
</evidence>
<dbReference type="OrthoDB" id="6263078at2759"/>
<protein>
    <recommendedName>
        <fullName evidence="2">NADPH--hemoprotein reductase</fullName>
        <ecNumber evidence="2">1.6.2.4</ecNumber>
    </recommendedName>
</protein>
<accession>A0A448XSC4</accession>
<organism evidence="3 4">
    <name type="scientific">Protopolystoma xenopodis</name>
    <dbReference type="NCBI Taxonomy" id="117903"/>
    <lineage>
        <taxon>Eukaryota</taxon>
        <taxon>Metazoa</taxon>
        <taxon>Spiralia</taxon>
        <taxon>Lophotrochozoa</taxon>
        <taxon>Platyhelminthes</taxon>
        <taxon>Monogenea</taxon>
        <taxon>Polyopisthocotylea</taxon>
        <taxon>Polystomatidea</taxon>
        <taxon>Polystomatidae</taxon>
        <taxon>Protopolystoma</taxon>
    </lineage>
</organism>
<reference evidence="3" key="1">
    <citation type="submission" date="2018-11" db="EMBL/GenBank/DDBJ databases">
        <authorList>
            <consortium name="Pathogen Informatics"/>
        </authorList>
    </citation>
    <scope>NUCLEOTIDE SEQUENCE</scope>
</reference>
<keyword evidence="4" id="KW-1185">Reference proteome</keyword>
<sequence length="75" mass="8181">MGRQRIGLASGWLCKFKPYAPIRMPIFIQKSSFKAPDDASIPLIMIGAGTGVAPFRGFIQDRAYKLSSGFTSKQG</sequence>
<proteinExistence type="predicted"/>
<name>A0A448XSC4_9PLAT</name>
<dbReference type="Proteomes" id="UP000784294">
    <property type="component" value="Unassembled WGS sequence"/>
</dbReference>
<dbReference type="GO" id="GO:0010181">
    <property type="term" value="F:FMN binding"/>
    <property type="evidence" value="ECO:0007669"/>
    <property type="project" value="TreeGrafter"/>
</dbReference>
<gene>
    <name evidence="3" type="ORF">PXEA_LOCUS37246</name>
</gene>
<evidence type="ECO:0000313" key="3">
    <source>
        <dbReference type="EMBL" id="VEL43806.1"/>
    </source>
</evidence>
<dbReference type="GO" id="GO:0050660">
    <property type="term" value="F:flavin adenine dinucleotide binding"/>
    <property type="evidence" value="ECO:0007669"/>
    <property type="project" value="TreeGrafter"/>
</dbReference>
<dbReference type="AlphaFoldDB" id="A0A448XSC4"/>
<dbReference type="PANTHER" id="PTHR19384:SF17">
    <property type="entry name" value="NADPH--CYTOCHROME P450 REDUCTASE"/>
    <property type="match status" value="1"/>
</dbReference>
<dbReference type="GO" id="GO:0005829">
    <property type="term" value="C:cytosol"/>
    <property type="evidence" value="ECO:0007669"/>
    <property type="project" value="TreeGrafter"/>
</dbReference>